<keyword evidence="3" id="KW-0472">Membrane</keyword>
<dbReference type="Proteomes" id="UP001596186">
    <property type="component" value="Unassembled WGS sequence"/>
</dbReference>
<protein>
    <submittedName>
        <fullName evidence="4">Septum formation initiator family protein</fullName>
    </submittedName>
</protein>
<sequence>MEVHKLANSNVSVIKPKRTNPSNDNRRIDYVKKIHKRRLTAIGIAFALVICVLGFQIFNAHQAYSKTVGNIEVSQKKLDKQRATKSDLKVEKAQLNNKSYLEKYIREKYMYSKPGEQVYNLPDATNTFQK</sequence>
<dbReference type="PANTHER" id="PTHR40027:SF1">
    <property type="entry name" value="CELL DIVISION PROTEIN DIVIC"/>
    <property type="match status" value="1"/>
</dbReference>
<evidence type="ECO:0000313" key="4">
    <source>
        <dbReference type="EMBL" id="MFC6322787.1"/>
    </source>
</evidence>
<accession>A0ABW1UTM7</accession>
<reference evidence="5" key="1">
    <citation type="journal article" date="2019" name="Int. J. Syst. Evol. Microbiol.">
        <title>The Global Catalogue of Microorganisms (GCM) 10K type strain sequencing project: providing services to taxonomists for standard genome sequencing and annotation.</title>
        <authorList>
            <consortium name="The Broad Institute Genomics Platform"/>
            <consortium name="The Broad Institute Genome Sequencing Center for Infectious Disease"/>
            <person name="Wu L."/>
            <person name="Ma J."/>
        </authorList>
    </citation>
    <scope>NUCLEOTIDE SEQUENCE [LARGE SCALE GENOMIC DNA]</scope>
    <source>
        <strain evidence="5">CCM 8895</strain>
    </source>
</reference>
<keyword evidence="1" id="KW-0175">Coiled coil</keyword>
<dbReference type="InterPro" id="IPR007060">
    <property type="entry name" value="FtsL/DivIC"/>
</dbReference>
<evidence type="ECO:0000313" key="5">
    <source>
        <dbReference type="Proteomes" id="UP001596186"/>
    </source>
</evidence>
<keyword evidence="3" id="KW-1133">Transmembrane helix</keyword>
<evidence type="ECO:0000256" key="3">
    <source>
        <dbReference type="SAM" id="Phobius"/>
    </source>
</evidence>
<dbReference type="Pfam" id="PF04977">
    <property type="entry name" value="DivIC"/>
    <property type="match status" value="1"/>
</dbReference>
<evidence type="ECO:0000256" key="1">
    <source>
        <dbReference type="SAM" id="Coils"/>
    </source>
</evidence>
<organism evidence="4 5">
    <name type="scientific">Companilactobacillus baiquanensis</name>
    <dbReference type="NCBI Taxonomy" id="2486005"/>
    <lineage>
        <taxon>Bacteria</taxon>
        <taxon>Bacillati</taxon>
        <taxon>Bacillota</taxon>
        <taxon>Bacilli</taxon>
        <taxon>Lactobacillales</taxon>
        <taxon>Lactobacillaceae</taxon>
        <taxon>Companilactobacillus</taxon>
    </lineage>
</organism>
<dbReference type="InterPro" id="IPR039076">
    <property type="entry name" value="DivIC"/>
</dbReference>
<dbReference type="EMBL" id="JBHSSN010000004">
    <property type="protein sequence ID" value="MFC6322787.1"/>
    <property type="molecule type" value="Genomic_DNA"/>
</dbReference>
<dbReference type="RefSeq" id="WP_125593322.1">
    <property type="nucleotide sequence ID" value="NZ_JBHSSN010000004.1"/>
</dbReference>
<evidence type="ECO:0000256" key="2">
    <source>
        <dbReference type="SAM" id="MobiDB-lite"/>
    </source>
</evidence>
<gene>
    <name evidence="4" type="ORF">ACFP1F_03260</name>
</gene>
<dbReference type="PANTHER" id="PTHR40027">
    <property type="entry name" value="CELL DIVISION PROTEIN DIVIC"/>
    <property type="match status" value="1"/>
</dbReference>
<feature type="transmembrane region" description="Helical" evidence="3">
    <location>
        <begin position="39"/>
        <end position="58"/>
    </location>
</feature>
<proteinExistence type="predicted"/>
<feature type="coiled-coil region" evidence="1">
    <location>
        <begin position="71"/>
        <end position="98"/>
    </location>
</feature>
<keyword evidence="5" id="KW-1185">Reference proteome</keyword>
<feature type="region of interest" description="Disordered" evidence="2">
    <location>
        <begin position="1"/>
        <end position="20"/>
    </location>
</feature>
<keyword evidence="3" id="KW-0812">Transmembrane</keyword>
<name>A0ABW1UTM7_9LACO</name>
<comment type="caution">
    <text evidence="4">The sequence shown here is derived from an EMBL/GenBank/DDBJ whole genome shotgun (WGS) entry which is preliminary data.</text>
</comment>